<feature type="compositionally biased region" description="Basic and acidic residues" evidence="1">
    <location>
        <begin position="39"/>
        <end position="54"/>
    </location>
</feature>
<dbReference type="InterPro" id="IPR025711">
    <property type="entry name" value="PepSY"/>
</dbReference>
<organism evidence="4 5">
    <name type="scientific">Streptomyces triticagri</name>
    <dbReference type="NCBI Taxonomy" id="2293568"/>
    <lineage>
        <taxon>Bacteria</taxon>
        <taxon>Bacillati</taxon>
        <taxon>Actinomycetota</taxon>
        <taxon>Actinomycetes</taxon>
        <taxon>Kitasatosporales</taxon>
        <taxon>Streptomycetaceae</taxon>
        <taxon>Streptomyces</taxon>
    </lineage>
</organism>
<feature type="compositionally biased region" description="Polar residues" evidence="1">
    <location>
        <begin position="140"/>
        <end position="150"/>
    </location>
</feature>
<dbReference type="Proteomes" id="UP000263094">
    <property type="component" value="Unassembled WGS sequence"/>
</dbReference>
<dbReference type="RefSeq" id="WP_128558062.1">
    <property type="nucleotide sequence ID" value="NZ_QUAK01000122.1"/>
</dbReference>
<gene>
    <name evidence="4" type="ORF">DY218_23220</name>
</gene>
<evidence type="ECO:0000313" key="5">
    <source>
        <dbReference type="Proteomes" id="UP000263094"/>
    </source>
</evidence>
<keyword evidence="5" id="KW-1185">Reference proteome</keyword>
<proteinExistence type="predicted"/>
<sequence length="150" mass="16278">MKRNLVIATVAVAALVGGGTAFAVADDDASDGTTTSSSRGDDRDRHDDDRHDDDRHDDDDRDDDGRDDDGRDRDGDDVRHADLPKVTAKDAIDAALKHTPGAVISVDLDDRDDDDRKLVWEVEVLTKNDTTRGIHVDPSTARTTSSPSND</sequence>
<dbReference type="Pfam" id="PF03413">
    <property type="entry name" value="PepSY"/>
    <property type="match status" value="1"/>
</dbReference>
<evidence type="ECO:0000313" key="4">
    <source>
        <dbReference type="EMBL" id="RFU84277.1"/>
    </source>
</evidence>
<feature type="region of interest" description="Disordered" evidence="1">
    <location>
        <begin position="131"/>
        <end position="150"/>
    </location>
</feature>
<feature type="compositionally biased region" description="Acidic residues" evidence="1">
    <location>
        <begin position="55"/>
        <end position="67"/>
    </location>
</feature>
<reference evidence="4 5" key="1">
    <citation type="submission" date="2018-08" db="EMBL/GenBank/DDBJ databases">
        <title>Isolation, diversity and antifungal activity of Actinobacteria from wheat.</title>
        <authorList>
            <person name="Han C."/>
        </authorList>
    </citation>
    <scope>NUCLEOTIDE SEQUENCE [LARGE SCALE GENOMIC DNA]</scope>
    <source>
        <strain evidence="4 5">NEAU-YY421</strain>
    </source>
</reference>
<dbReference type="OrthoDB" id="4336385at2"/>
<feature type="domain" description="PepSY" evidence="3">
    <location>
        <begin position="85"/>
        <end position="141"/>
    </location>
</feature>
<feature type="signal peptide" evidence="2">
    <location>
        <begin position="1"/>
        <end position="23"/>
    </location>
</feature>
<accession>A0A372M1X2</accession>
<dbReference type="EMBL" id="QUAK01000122">
    <property type="protein sequence ID" value="RFU84277.1"/>
    <property type="molecule type" value="Genomic_DNA"/>
</dbReference>
<feature type="region of interest" description="Disordered" evidence="1">
    <location>
        <begin position="21"/>
        <end position="87"/>
    </location>
</feature>
<keyword evidence="2" id="KW-0732">Signal</keyword>
<evidence type="ECO:0000256" key="1">
    <source>
        <dbReference type="SAM" id="MobiDB-lite"/>
    </source>
</evidence>
<protein>
    <recommendedName>
        <fullName evidence="3">PepSY domain-containing protein</fullName>
    </recommendedName>
</protein>
<comment type="caution">
    <text evidence="4">The sequence shown here is derived from an EMBL/GenBank/DDBJ whole genome shotgun (WGS) entry which is preliminary data.</text>
</comment>
<feature type="compositionally biased region" description="Basic and acidic residues" evidence="1">
    <location>
        <begin position="68"/>
        <end position="87"/>
    </location>
</feature>
<evidence type="ECO:0000256" key="2">
    <source>
        <dbReference type="SAM" id="SignalP"/>
    </source>
</evidence>
<name>A0A372M1X2_9ACTN</name>
<dbReference type="AlphaFoldDB" id="A0A372M1X2"/>
<dbReference type="Gene3D" id="3.10.450.40">
    <property type="match status" value="1"/>
</dbReference>
<feature type="chain" id="PRO_5017035713" description="PepSY domain-containing protein" evidence="2">
    <location>
        <begin position="24"/>
        <end position="150"/>
    </location>
</feature>
<evidence type="ECO:0000259" key="3">
    <source>
        <dbReference type="Pfam" id="PF03413"/>
    </source>
</evidence>